<dbReference type="InterPro" id="IPR038056">
    <property type="entry name" value="YjbR-like_sf"/>
</dbReference>
<name>A0A7V7QM58_9FIRM</name>
<dbReference type="AlphaFoldDB" id="A0A7V7QM58"/>
<dbReference type="InterPro" id="IPR007351">
    <property type="entry name" value="YjbR"/>
</dbReference>
<proteinExistence type="predicted"/>
<protein>
    <submittedName>
        <fullName evidence="1">MmcQ/YjbR family DNA-binding protein</fullName>
    </submittedName>
</protein>
<dbReference type="GO" id="GO:0003677">
    <property type="term" value="F:DNA binding"/>
    <property type="evidence" value="ECO:0007669"/>
    <property type="project" value="UniProtKB-KW"/>
</dbReference>
<gene>
    <name evidence="1" type="ORF">F7O84_04885</name>
</gene>
<comment type="caution">
    <text evidence="1">The sequence shown here is derived from an EMBL/GenBank/DDBJ whole genome shotgun (WGS) entry which is preliminary data.</text>
</comment>
<dbReference type="Proteomes" id="UP000461768">
    <property type="component" value="Unassembled WGS sequence"/>
</dbReference>
<keyword evidence="1" id="KW-0238">DNA-binding</keyword>
<organism evidence="1 2">
    <name type="scientific">Candidatus Galacturonatibacter soehngenii</name>
    <dbReference type="NCBI Taxonomy" id="2307010"/>
    <lineage>
        <taxon>Bacteria</taxon>
        <taxon>Bacillati</taxon>
        <taxon>Bacillota</taxon>
        <taxon>Clostridia</taxon>
        <taxon>Lachnospirales</taxon>
        <taxon>Lachnospiraceae</taxon>
        <taxon>Candidatus Galacturonatibacter</taxon>
    </lineage>
</organism>
<dbReference type="OrthoDB" id="9789813at2"/>
<evidence type="ECO:0000313" key="1">
    <source>
        <dbReference type="EMBL" id="KAB1439726.1"/>
    </source>
</evidence>
<dbReference type="PANTHER" id="PTHR35145:SF1">
    <property type="entry name" value="CYTOPLASMIC PROTEIN"/>
    <property type="match status" value="1"/>
</dbReference>
<dbReference type="InterPro" id="IPR058532">
    <property type="entry name" value="YjbR/MT2646/Rv2570-like"/>
</dbReference>
<reference evidence="1 2" key="2">
    <citation type="submission" date="2020-02" db="EMBL/GenBank/DDBJ databases">
        <title>Candidatus Galacturonibacter soehngenii shows hetero-acetogenic catabolism of galacturonic acid but lacks a canonical carbon monoxide dehydrogenase/acetyl-CoA synthase complex.</title>
        <authorList>
            <person name="Diender M."/>
            <person name="Stouten G.R."/>
            <person name="Petersen J.F."/>
            <person name="Nielsen P.H."/>
            <person name="Dueholm M.S."/>
            <person name="Pronk J.T."/>
            <person name="Van Loosdrecht M.C.M."/>
        </authorList>
    </citation>
    <scope>NUCLEOTIDE SEQUENCE [LARGE SCALE GENOMIC DNA]</scope>
    <source>
        <strain evidence="1">GalUA</strain>
    </source>
</reference>
<dbReference type="EMBL" id="WAGX01000004">
    <property type="protein sequence ID" value="KAB1439726.1"/>
    <property type="molecule type" value="Genomic_DNA"/>
</dbReference>
<sequence length="136" mass="16059">MMEMTNRVTPWSEDTMKNYQWLDEYLLKQTATVKEFQPAWQAYKYLLQSKMYAYIGINDQNGRPIITLKLEPMYSDMLRCKYDDIVPGYYMNKLYWSSVYLDGDVPQEVLADMISASYKEVLSSLSKKAQREIMGN</sequence>
<dbReference type="Pfam" id="PF04237">
    <property type="entry name" value="YjbR"/>
    <property type="match status" value="1"/>
</dbReference>
<dbReference type="Gene3D" id="3.90.1150.30">
    <property type="match status" value="1"/>
</dbReference>
<keyword evidence="2" id="KW-1185">Reference proteome</keyword>
<evidence type="ECO:0000313" key="2">
    <source>
        <dbReference type="Proteomes" id="UP000461768"/>
    </source>
</evidence>
<accession>A0A7V7QM58</accession>
<dbReference type="PANTHER" id="PTHR35145">
    <property type="entry name" value="CYTOPLASMIC PROTEIN-RELATED"/>
    <property type="match status" value="1"/>
</dbReference>
<dbReference type="SUPFAM" id="SSF142906">
    <property type="entry name" value="YjbR-like"/>
    <property type="match status" value="1"/>
</dbReference>
<reference evidence="1 2" key="1">
    <citation type="submission" date="2019-09" db="EMBL/GenBank/DDBJ databases">
        <authorList>
            <person name="Valk L.C."/>
        </authorList>
    </citation>
    <scope>NUCLEOTIDE SEQUENCE [LARGE SCALE GENOMIC DNA]</scope>
    <source>
        <strain evidence="1">GalUA</strain>
    </source>
</reference>